<dbReference type="Proteomes" id="UP001283341">
    <property type="component" value="Unassembled WGS sequence"/>
</dbReference>
<dbReference type="EMBL" id="JAUEDM010000005">
    <property type="protein sequence ID" value="KAK3316785.1"/>
    <property type="molecule type" value="Genomic_DNA"/>
</dbReference>
<name>A0AAE0I1L3_9PEZI</name>
<evidence type="ECO:0008006" key="4">
    <source>
        <dbReference type="Google" id="ProtNLM"/>
    </source>
</evidence>
<organism evidence="2 3">
    <name type="scientific">Apodospora peruviana</name>
    <dbReference type="NCBI Taxonomy" id="516989"/>
    <lineage>
        <taxon>Eukaryota</taxon>
        <taxon>Fungi</taxon>
        <taxon>Dikarya</taxon>
        <taxon>Ascomycota</taxon>
        <taxon>Pezizomycotina</taxon>
        <taxon>Sordariomycetes</taxon>
        <taxon>Sordariomycetidae</taxon>
        <taxon>Sordariales</taxon>
        <taxon>Lasiosphaeriaceae</taxon>
        <taxon>Apodospora</taxon>
    </lineage>
</organism>
<proteinExistence type="predicted"/>
<keyword evidence="3" id="KW-1185">Reference proteome</keyword>
<keyword evidence="1" id="KW-0732">Signal</keyword>
<reference evidence="2" key="1">
    <citation type="journal article" date="2023" name="Mol. Phylogenet. Evol.">
        <title>Genome-scale phylogeny and comparative genomics of the fungal order Sordariales.</title>
        <authorList>
            <person name="Hensen N."/>
            <person name="Bonometti L."/>
            <person name="Westerberg I."/>
            <person name="Brannstrom I.O."/>
            <person name="Guillou S."/>
            <person name="Cros-Aarteil S."/>
            <person name="Calhoun S."/>
            <person name="Haridas S."/>
            <person name="Kuo A."/>
            <person name="Mondo S."/>
            <person name="Pangilinan J."/>
            <person name="Riley R."/>
            <person name="LaButti K."/>
            <person name="Andreopoulos B."/>
            <person name="Lipzen A."/>
            <person name="Chen C."/>
            <person name="Yan M."/>
            <person name="Daum C."/>
            <person name="Ng V."/>
            <person name="Clum A."/>
            <person name="Steindorff A."/>
            <person name="Ohm R.A."/>
            <person name="Martin F."/>
            <person name="Silar P."/>
            <person name="Natvig D.O."/>
            <person name="Lalanne C."/>
            <person name="Gautier V."/>
            <person name="Ament-Velasquez S.L."/>
            <person name="Kruys A."/>
            <person name="Hutchinson M.I."/>
            <person name="Powell A.J."/>
            <person name="Barry K."/>
            <person name="Miller A.N."/>
            <person name="Grigoriev I.V."/>
            <person name="Debuchy R."/>
            <person name="Gladieux P."/>
            <person name="Hiltunen Thoren M."/>
            <person name="Johannesson H."/>
        </authorList>
    </citation>
    <scope>NUCLEOTIDE SEQUENCE</scope>
    <source>
        <strain evidence="2">CBS 118394</strain>
    </source>
</reference>
<dbReference type="AlphaFoldDB" id="A0AAE0I1L3"/>
<protein>
    <recommendedName>
        <fullName evidence="4">Ubiquitin 3 binding protein But2 C-terminal domain-containing protein</fullName>
    </recommendedName>
</protein>
<evidence type="ECO:0000313" key="3">
    <source>
        <dbReference type="Proteomes" id="UP001283341"/>
    </source>
</evidence>
<feature type="signal peptide" evidence="1">
    <location>
        <begin position="1"/>
        <end position="19"/>
    </location>
</feature>
<reference evidence="2" key="2">
    <citation type="submission" date="2023-06" db="EMBL/GenBank/DDBJ databases">
        <authorList>
            <consortium name="Lawrence Berkeley National Laboratory"/>
            <person name="Haridas S."/>
            <person name="Hensen N."/>
            <person name="Bonometti L."/>
            <person name="Westerberg I."/>
            <person name="Brannstrom I.O."/>
            <person name="Guillou S."/>
            <person name="Cros-Aarteil S."/>
            <person name="Calhoun S."/>
            <person name="Kuo A."/>
            <person name="Mondo S."/>
            <person name="Pangilinan J."/>
            <person name="Riley R."/>
            <person name="Labutti K."/>
            <person name="Andreopoulos B."/>
            <person name="Lipzen A."/>
            <person name="Chen C."/>
            <person name="Yanf M."/>
            <person name="Daum C."/>
            <person name="Ng V."/>
            <person name="Clum A."/>
            <person name="Steindorff A."/>
            <person name="Ohm R."/>
            <person name="Martin F."/>
            <person name="Silar P."/>
            <person name="Natvig D."/>
            <person name="Lalanne C."/>
            <person name="Gautier V."/>
            <person name="Ament-Velasquez S.L."/>
            <person name="Kruys A."/>
            <person name="Hutchinson M.I."/>
            <person name="Powell A.J."/>
            <person name="Barry K."/>
            <person name="Miller A.N."/>
            <person name="Grigoriev I.V."/>
            <person name="Debuchy R."/>
            <person name="Gladieux P."/>
            <person name="Thoren M.H."/>
            <person name="Johannesson H."/>
        </authorList>
    </citation>
    <scope>NUCLEOTIDE SEQUENCE</scope>
    <source>
        <strain evidence="2">CBS 118394</strain>
    </source>
</reference>
<comment type="caution">
    <text evidence="2">The sequence shown here is derived from an EMBL/GenBank/DDBJ whole genome shotgun (WGS) entry which is preliminary data.</text>
</comment>
<sequence length="193" mass="21001">MTRLIHLLITFAVGTTASALTPRVCTNGPQAPYDIITYDLSQPDVPGWSTSPAFEAALSYDGTGYKQLLRFTPPSTGTCSWVMSLPASRMDKEVWQGRPYNGPVLFSFYGVQPGGYTPGGKLSDLQVKPGPFGVNAVQAGTQVIHAEPCSQIGGELFVTIPEWITEQMWAYWRQDIRTSDPAGSLGIYMQVSC</sequence>
<accession>A0AAE0I1L3</accession>
<evidence type="ECO:0000313" key="2">
    <source>
        <dbReference type="EMBL" id="KAK3316785.1"/>
    </source>
</evidence>
<evidence type="ECO:0000256" key="1">
    <source>
        <dbReference type="SAM" id="SignalP"/>
    </source>
</evidence>
<gene>
    <name evidence="2" type="ORF">B0H66DRAFT_562184</name>
</gene>
<feature type="chain" id="PRO_5042066547" description="Ubiquitin 3 binding protein But2 C-terminal domain-containing protein" evidence="1">
    <location>
        <begin position="20"/>
        <end position="193"/>
    </location>
</feature>